<sequence>MLVYPSAIDLSSSHLQFLTHRLTAHRRRIGSRWRRLGPSHQALLVLAHLRCGDTYTRLAAGFGIGLATVCRYVHEVVELLAALAPDLTDAARVAARKAYVILDGTLLRIDRIAADRPYYSGKHKRHGMNVQVLADPAGRLLWTSPALPGSTHDLTAARTHGIVDALTEADIPCWADNAYRGAGGPVRVPYRGKWHNLSPGQQAVNRSHARIRALGERAVSTLKTWRLLRRLRCSTTRITNLTRAVLALHLNAG</sequence>
<proteinExistence type="predicted"/>
<organism evidence="5 6">
    <name type="scientific">Actinosynnema pretiosum subsp. pretiosum</name>
    <dbReference type="NCBI Taxonomy" id="103721"/>
    <lineage>
        <taxon>Bacteria</taxon>
        <taxon>Bacillati</taxon>
        <taxon>Actinomycetota</taxon>
        <taxon>Actinomycetes</taxon>
        <taxon>Pseudonocardiales</taxon>
        <taxon>Pseudonocardiaceae</taxon>
        <taxon>Actinosynnema</taxon>
    </lineage>
</organism>
<dbReference type="GO" id="GO:0046872">
    <property type="term" value="F:metal ion binding"/>
    <property type="evidence" value="ECO:0007669"/>
    <property type="project" value="UniProtKB-KW"/>
</dbReference>
<protein>
    <submittedName>
        <fullName evidence="5">Transposase</fullName>
    </submittedName>
</protein>
<evidence type="ECO:0000259" key="4">
    <source>
        <dbReference type="Pfam" id="PF13613"/>
    </source>
</evidence>
<dbReference type="EMBL" id="CP073249">
    <property type="protein sequence ID" value="QUF04064.1"/>
    <property type="molecule type" value="Genomic_DNA"/>
</dbReference>
<evidence type="ECO:0000256" key="2">
    <source>
        <dbReference type="ARBA" id="ARBA00022723"/>
    </source>
</evidence>
<accession>A0AA45L5U3</accession>
<dbReference type="AlphaFoldDB" id="A0AA45L5U3"/>
<evidence type="ECO:0000259" key="3">
    <source>
        <dbReference type="Pfam" id="PF13359"/>
    </source>
</evidence>
<keyword evidence="2" id="KW-0479">Metal-binding</keyword>
<dbReference type="Pfam" id="PF13613">
    <property type="entry name" value="HTH_Tnp_4"/>
    <property type="match status" value="1"/>
</dbReference>
<dbReference type="InterPro" id="IPR027805">
    <property type="entry name" value="Transposase_HTH_dom"/>
</dbReference>
<evidence type="ECO:0000256" key="1">
    <source>
        <dbReference type="ARBA" id="ARBA00001968"/>
    </source>
</evidence>
<feature type="domain" description="Transposase Helix-turn-helix" evidence="4">
    <location>
        <begin position="35"/>
        <end position="84"/>
    </location>
</feature>
<feature type="domain" description="DDE Tnp4" evidence="3">
    <location>
        <begin position="102"/>
        <end position="249"/>
    </location>
</feature>
<dbReference type="InterPro" id="IPR027806">
    <property type="entry name" value="HARBI1_dom"/>
</dbReference>
<evidence type="ECO:0000313" key="5">
    <source>
        <dbReference type="EMBL" id="QUF04064.1"/>
    </source>
</evidence>
<name>A0AA45L5U3_9PSEU</name>
<reference evidence="5" key="1">
    <citation type="submission" date="2021-04" db="EMBL/GenBank/DDBJ databases">
        <title>Genomic sequence of Actinosynnema pretiosum subsp. pretiosum ATCC 31280 (C-14919).</title>
        <authorList>
            <person name="Bai L."/>
            <person name="Wang X."/>
            <person name="Xiao Y."/>
        </authorList>
    </citation>
    <scope>NUCLEOTIDE SEQUENCE</scope>
    <source>
        <strain evidence="5">ATCC 31280</strain>
    </source>
</reference>
<evidence type="ECO:0000313" key="6">
    <source>
        <dbReference type="Proteomes" id="UP000677152"/>
    </source>
</evidence>
<gene>
    <name evidence="5" type="ORF">KCV87_32745</name>
</gene>
<comment type="cofactor">
    <cofactor evidence="1">
        <name>a divalent metal cation</name>
        <dbReference type="ChEBI" id="CHEBI:60240"/>
    </cofactor>
</comment>
<dbReference type="Pfam" id="PF13359">
    <property type="entry name" value="DDE_Tnp_4"/>
    <property type="match status" value="1"/>
</dbReference>
<dbReference type="Proteomes" id="UP000677152">
    <property type="component" value="Chromosome"/>
</dbReference>